<evidence type="ECO:0000256" key="13">
    <source>
        <dbReference type="ARBA" id="ARBA00037126"/>
    </source>
</evidence>
<dbReference type="PANTHER" id="PTHR31297">
    <property type="entry name" value="GLUCAN ENDO-1,6-BETA-GLUCOSIDASE B"/>
    <property type="match status" value="1"/>
</dbReference>
<evidence type="ECO:0000256" key="16">
    <source>
        <dbReference type="RuleBase" id="RU361153"/>
    </source>
</evidence>
<keyword evidence="7 18" id="KW-1133">Transmembrane helix</keyword>
<dbReference type="Proteomes" id="UP001194580">
    <property type="component" value="Unassembled WGS sequence"/>
</dbReference>
<comment type="function">
    <text evidence="13">Glucosidase involved in the degradation of cellulosic biomass. Active on lichenan.</text>
</comment>
<dbReference type="GO" id="GO:0009986">
    <property type="term" value="C:cell surface"/>
    <property type="evidence" value="ECO:0007669"/>
    <property type="project" value="TreeGrafter"/>
</dbReference>
<evidence type="ECO:0000256" key="7">
    <source>
        <dbReference type="ARBA" id="ARBA00022989"/>
    </source>
</evidence>
<evidence type="ECO:0000256" key="10">
    <source>
        <dbReference type="ARBA" id="ARBA00023295"/>
    </source>
</evidence>
<dbReference type="GO" id="GO:0071555">
    <property type="term" value="P:cell wall organization"/>
    <property type="evidence" value="ECO:0007669"/>
    <property type="project" value="UniProtKB-KW"/>
</dbReference>
<evidence type="ECO:0000313" key="21">
    <source>
        <dbReference type="Proteomes" id="UP001194580"/>
    </source>
</evidence>
<keyword evidence="4 18" id="KW-0812">Transmembrane</keyword>
<evidence type="ECO:0000313" key="20">
    <source>
        <dbReference type="EMBL" id="KAG0280054.1"/>
    </source>
</evidence>
<feature type="transmembrane region" description="Helical" evidence="18">
    <location>
        <begin position="71"/>
        <end position="91"/>
    </location>
</feature>
<evidence type="ECO:0000256" key="3">
    <source>
        <dbReference type="ARBA" id="ARBA00022475"/>
    </source>
</evidence>
<proteinExistence type="inferred from homology"/>
<dbReference type="Pfam" id="PF00150">
    <property type="entry name" value="Cellulase"/>
    <property type="match status" value="1"/>
</dbReference>
<evidence type="ECO:0000256" key="5">
    <source>
        <dbReference type="ARBA" id="ARBA00022801"/>
    </source>
</evidence>
<comment type="subcellular location">
    <subcellularLocation>
        <location evidence="1">Cell membrane</location>
        <topology evidence="1">Single-pass type II membrane protein</topology>
    </subcellularLocation>
</comment>
<evidence type="ECO:0000256" key="18">
    <source>
        <dbReference type="SAM" id="Phobius"/>
    </source>
</evidence>
<dbReference type="GO" id="GO:0004338">
    <property type="term" value="F:glucan exo-1,3-beta-glucosidase activity"/>
    <property type="evidence" value="ECO:0007669"/>
    <property type="project" value="UniProtKB-EC"/>
</dbReference>
<feature type="compositionally biased region" description="Gly residues" evidence="17">
    <location>
        <begin position="100"/>
        <end position="132"/>
    </location>
</feature>
<protein>
    <recommendedName>
        <fullName evidence="14">glucan 1,3-beta-glucosidase</fullName>
        <ecNumber evidence="14">3.2.1.58</ecNumber>
    </recommendedName>
    <alternativeName>
        <fullName evidence="15">Exo-1,3-beta-glucanase D</fullName>
    </alternativeName>
</protein>
<reference evidence="20" key="1">
    <citation type="journal article" date="2020" name="Fungal Divers.">
        <title>Resolving the Mortierellaceae phylogeny through synthesis of multi-gene phylogenetics and phylogenomics.</title>
        <authorList>
            <person name="Vandepol N."/>
            <person name="Liber J."/>
            <person name="Desiro A."/>
            <person name="Na H."/>
            <person name="Kennedy M."/>
            <person name="Barry K."/>
            <person name="Grigoriev I.V."/>
            <person name="Miller A.N."/>
            <person name="O'Donnell K."/>
            <person name="Stajich J.E."/>
            <person name="Bonito G."/>
        </authorList>
    </citation>
    <scope>NUCLEOTIDE SEQUENCE</scope>
    <source>
        <strain evidence="20">NRRL 28262</strain>
    </source>
</reference>
<keyword evidence="21" id="KW-1185">Reference proteome</keyword>
<dbReference type="InterPro" id="IPR017853">
    <property type="entry name" value="GH"/>
</dbReference>
<evidence type="ECO:0000256" key="2">
    <source>
        <dbReference type="ARBA" id="ARBA00005641"/>
    </source>
</evidence>
<feature type="domain" description="Glycoside hydrolase family 5" evidence="19">
    <location>
        <begin position="232"/>
        <end position="467"/>
    </location>
</feature>
<evidence type="ECO:0000256" key="17">
    <source>
        <dbReference type="SAM" id="MobiDB-lite"/>
    </source>
</evidence>
<keyword evidence="6" id="KW-0735">Signal-anchor</keyword>
<dbReference type="InterPro" id="IPR050386">
    <property type="entry name" value="Glycosyl_hydrolase_5"/>
</dbReference>
<organism evidence="20 21">
    <name type="scientific">Linnemannia exigua</name>
    <dbReference type="NCBI Taxonomy" id="604196"/>
    <lineage>
        <taxon>Eukaryota</taxon>
        <taxon>Fungi</taxon>
        <taxon>Fungi incertae sedis</taxon>
        <taxon>Mucoromycota</taxon>
        <taxon>Mortierellomycotina</taxon>
        <taxon>Mortierellomycetes</taxon>
        <taxon>Mortierellales</taxon>
        <taxon>Mortierellaceae</taxon>
        <taxon>Linnemannia</taxon>
    </lineage>
</organism>
<dbReference type="PANTHER" id="PTHR31297:SF34">
    <property type="entry name" value="GLUCAN 1,3-BETA-GLUCOSIDASE 2"/>
    <property type="match status" value="1"/>
</dbReference>
<evidence type="ECO:0000259" key="19">
    <source>
        <dbReference type="Pfam" id="PF00150"/>
    </source>
</evidence>
<dbReference type="AlphaFoldDB" id="A0AAD4DK43"/>
<feature type="region of interest" description="Disordered" evidence="17">
    <location>
        <begin position="1"/>
        <end position="53"/>
    </location>
</feature>
<keyword evidence="9" id="KW-0325">Glycoprotein</keyword>
<comment type="caution">
    <text evidence="20">The sequence shown here is derived from an EMBL/GenBank/DDBJ whole genome shotgun (WGS) entry which is preliminary data.</text>
</comment>
<dbReference type="EMBL" id="JAAAIL010000086">
    <property type="protein sequence ID" value="KAG0280054.1"/>
    <property type="molecule type" value="Genomic_DNA"/>
</dbReference>
<evidence type="ECO:0000256" key="9">
    <source>
        <dbReference type="ARBA" id="ARBA00023180"/>
    </source>
</evidence>
<sequence length="597" mass="66193">MSHEMLQTPTGRRRPSDQEDGFPVKPSSSSSGTQIGATPGSNTNGNNNNGDPYIYDGNRSHSFVGRHRKKILVGSVILTLSAVSVLIALLVEKPWDHSSGGNGGNGASWFGGGHHGGAHGGVDGKNSGGTNGDGTVKNGGPPPRFTEKSAVQVSSAVQCNALTPPLDQPFEYGKQPIRGVNLGGWLVLEPFITPSMFEPYISQNVTDEYTLTKLLGKEKSRDYLQKHYATWVTEDTFKRIRDLGLNHVRIPVGFWALGNLAADEPYVPDLSLDYLLQGLKWAAQYGLRAMVEIHGAPGSQNGWNHSGRSGKIRWMNGTPEGEANGKRTIEYIKQLTRLLQGPGMEHVSPMFGLLNEPAIFMLERPPIDKWYKEAFREFRNITGTGKGPWGVLHDGFLGLTEWEGFMPKSDRLAMDVHNYLIFDHNLIRLRRQDQVNFPCDVWSKSMQQSTSKFGPTLVGEFSSATNDCATYLNGIGVGYRWDGSFQPEEDRIKGLPLDEAACQPKLNGQTEGYCSCKEQNRIGYFTPEYRKFLSDFTQTQMDAFEQGLGWFYWNFKTETNALWSYFDGVEQGWIPKDANNRPGGCLALGRPISPYSD</sequence>
<dbReference type="GO" id="GO:0009251">
    <property type="term" value="P:glucan catabolic process"/>
    <property type="evidence" value="ECO:0007669"/>
    <property type="project" value="TreeGrafter"/>
</dbReference>
<comment type="similarity">
    <text evidence="2 16">Belongs to the glycosyl hydrolase 5 (cellulase A) family.</text>
</comment>
<keyword evidence="11" id="KW-0961">Cell wall biogenesis/degradation</keyword>
<evidence type="ECO:0000256" key="1">
    <source>
        <dbReference type="ARBA" id="ARBA00004401"/>
    </source>
</evidence>
<dbReference type="Gene3D" id="3.20.20.80">
    <property type="entry name" value="Glycosidases"/>
    <property type="match status" value="1"/>
</dbReference>
<evidence type="ECO:0000256" key="14">
    <source>
        <dbReference type="ARBA" id="ARBA00038929"/>
    </source>
</evidence>
<dbReference type="GO" id="GO:0005886">
    <property type="term" value="C:plasma membrane"/>
    <property type="evidence" value="ECO:0007669"/>
    <property type="project" value="UniProtKB-SubCell"/>
</dbReference>
<keyword evidence="3" id="KW-1003">Cell membrane</keyword>
<evidence type="ECO:0000256" key="6">
    <source>
        <dbReference type="ARBA" id="ARBA00022968"/>
    </source>
</evidence>
<feature type="compositionally biased region" description="Low complexity" evidence="17">
    <location>
        <begin position="38"/>
        <end position="53"/>
    </location>
</feature>
<keyword evidence="8 18" id="KW-0472">Membrane</keyword>
<evidence type="ECO:0000256" key="11">
    <source>
        <dbReference type="ARBA" id="ARBA00023316"/>
    </source>
</evidence>
<comment type="catalytic activity">
    <reaction evidence="12">
        <text>Successive hydrolysis of beta-D-glucose units from the non-reducing ends of (1-&gt;3)-beta-D-glucans, releasing alpha-glucose.</text>
        <dbReference type="EC" id="3.2.1.58"/>
    </reaction>
</comment>
<gene>
    <name evidence="20" type="ORF">BGZ95_011433</name>
</gene>
<accession>A0AAD4DK43</accession>
<feature type="compositionally biased region" description="Polar residues" evidence="17">
    <location>
        <begin position="1"/>
        <end position="10"/>
    </location>
</feature>
<dbReference type="EC" id="3.2.1.58" evidence="14"/>
<evidence type="ECO:0000256" key="4">
    <source>
        <dbReference type="ARBA" id="ARBA00022692"/>
    </source>
</evidence>
<dbReference type="InterPro" id="IPR001547">
    <property type="entry name" value="Glyco_hydro_5"/>
</dbReference>
<evidence type="ECO:0000256" key="8">
    <source>
        <dbReference type="ARBA" id="ARBA00023136"/>
    </source>
</evidence>
<dbReference type="FunFam" id="3.20.20.80:FF:000033">
    <property type="entry name" value="Glucan 1,3-beta-glucosidase A"/>
    <property type="match status" value="1"/>
</dbReference>
<feature type="compositionally biased region" description="Polar residues" evidence="17">
    <location>
        <begin position="26"/>
        <end position="36"/>
    </location>
</feature>
<keyword evidence="5 16" id="KW-0378">Hydrolase</keyword>
<name>A0AAD4DK43_9FUNG</name>
<keyword evidence="10 16" id="KW-0326">Glycosidase</keyword>
<dbReference type="GO" id="GO:0005576">
    <property type="term" value="C:extracellular region"/>
    <property type="evidence" value="ECO:0007669"/>
    <property type="project" value="TreeGrafter"/>
</dbReference>
<evidence type="ECO:0000256" key="12">
    <source>
        <dbReference type="ARBA" id="ARBA00036824"/>
    </source>
</evidence>
<dbReference type="SUPFAM" id="SSF51445">
    <property type="entry name" value="(Trans)glycosidases"/>
    <property type="match status" value="1"/>
</dbReference>
<feature type="region of interest" description="Disordered" evidence="17">
    <location>
        <begin position="96"/>
        <end position="150"/>
    </location>
</feature>
<evidence type="ECO:0000256" key="15">
    <source>
        <dbReference type="ARBA" id="ARBA00041260"/>
    </source>
</evidence>